<gene>
    <name evidence="11" type="ORF">GSLYS_00001589001</name>
</gene>
<feature type="domain" description="ABC transporter" evidence="10">
    <location>
        <begin position="6249"/>
        <end position="6493"/>
    </location>
</feature>
<evidence type="ECO:0000256" key="8">
    <source>
        <dbReference type="SAM" id="MobiDB-lite"/>
    </source>
</evidence>
<dbReference type="Pfam" id="PF23321">
    <property type="entry name" value="R1_ABCA1"/>
    <property type="match status" value="1"/>
</dbReference>
<dbReference type="CDD" id="cd03263">
    <property type="entry name" value="ABC_subfamily_A"/>
    <property type="match status" value="2"/>
</dbReference>
<feature type="transmembrane region" description="Helical" evidence="9">
    <location>
        <begin position="5121"/>
        <end position="5143"/>
    </location>
</feature>
<dbReference type="GO" id="GO:0005524">
    <property type="term" value="F:ATP binding"/>
    <property type="evidence" value="ECO:0007669"/>
    <property type="project" value="UniProtKB-KW"/>
</dbReference>
<keyword evidence="12" id="KW-1185">Reference proteome</keyword>
<dbReference type="InterPro" id="IPR003593">
    <property type="entry name" value="AAA+_ATPase"/>
</dbReference>
<dbReference type="InterPro" id="IPR056264">
    <property type="entry name" value="R2_ABCA1-4-like"/>
</dbReference>
<keyword evidence="6 9" id="KW-0472">Membrane</keyword>
<evidence type="ECO:0000256" key="6">
    <source>
        <dbReference type="ARBA" id="ARBA00023136"/>
    </source>
</evidence>
<dbReference type="SUPFAM" id="SSF52540">
    <property type="entry name" value="P-loop containing nucleoside triphosphate hydrolases"/>
    <property type="match status" value="2"/>
</dbReference>
<dbReference type="PANTHER" id="PTHR19229">
    <property type="entry name" value="ATP-BINDING CASSETTE TRANSPORTER SUBFAMILY A ABCA"/>
    <property type="match status" value="1"/>
</dbReference>
<feature type="transmembrane region" description="Helical" evidence="9">
    <location>
        <begin position="6033"/>
        <end position="6059"/>
    </location>
</feature>
<dbReference type="InterPro" id="IPR013525">
    <property type="entry name" value="ABC2_TM"/>
</dbReference>
<name>A0AAV2H172_LYMST</name>
<organism evidence="11 12">
    <name type="scientific">Lymnaea stagnalis</name>
    <name type="common">Great pond snail</name>
    <name type="synonym">Helix stagnalis</name>
    <dbReference type="NCBI Taxonomy" id="6523"/>
    <lineage>
        <taxon>Eukaryota</taxon>
        <taxon>Metazoa</taxon>
        <taxon>Spiralia</taxon>
        <taxon>Lophotrochozoa</taxon>
        <taxon>Mollusca</taxon>
        <taxon>Gastropoda</taxon>
        <taxon>Heterobranchia</taxon>
        <taxon>Euthyneura</taxon>
        <taxon>Panpulmonata</taxon>
        <taxon>Hygrophila</taxon>
        <taxon>Lymnaeoidea</taxon>
        <taxon>Lymnaeidae</taxon>
        <taxon>Lymnaea</taxon>
    </lineage>
</organism>
<dbReference type="Pfam" id="PF12698">
    <property type="entry name" value="ABC2_membrane_3"/>
    <property type="match status" value="2"/>
</dbReference>
<evidence type="ECO:0000256" key="4">
    <source>
        <dbReference type="ARBA" id="ARBA00022840"/>
    </source>
</evidence>
<evidence type="ECO:0000256" key="5">
    <source>
        <dbReference type="ARBA" id="ARBA00022989"/>
    </source>
</evidence>
<dbReference type="InterPro" id="IPR017871">
    <property type="entry name" value="ABC_transporter-like_CS"/>
</dbReference>
<comment type="subcellular location">
    <subcellularLocation>
        <location evidence="1">Membrane</location>
        <topology evidence="1">Multi-pass membrane protein</topology>
    </subcellularLocation>
</comment>
<dbReference type="InterPro" id="IPR026082">
    <property type="entry name" value="ABCA"/>
</dbReference>
<evidence type="ECO:0000256" key="9">
    <source>
        <dbReference type="SAM" id="Phobius"/>
    </source>
</evidence>
<feature type="transmembrane region" description="Helical" evidence="9">
    <location>
        <begin position="5751"/>
        <end position="5773"/>
    </location>
</feature>
<feature type="compositionally biased region" description="Low complexity" evidence="8">
    <location>
        <begin position="6577"/>
        <end position="6605"/>
    </location>
</feature>
<dbReference type="PROSITE" id="PS50893">
    <property type="entry name" value="ABC_TRANSPORTER_2"/>
    <property type="match status" value="2"/>
</dbReference>
<evidence type="ECO:0000313" key="12">
    <source>
        <dbReference type="Proteomes" id="UP001497497"/>
    </source>
</evidence>
<protein>
    <recommendedName>
        <fullName evidence="10">ABC transporter domain-containing protein</fullName>
    </recommendedName>
</protein>
<feature type="transmembrane region" description="Helical" evidence="9">
    <location>
        <begin position="5263"/>
        <end position="5284"/>
    </location>
</feature>
<sequence length="6670" mass="750012">MGVFSQLFLLLWKNVLLRVRYPGVLVLEILWPILVIGIVSVMRSGVPPIKYKDCSYQPRAMPSVGLVPFVQSFMCNLDNHCFTSESSLGTTEASLMSFQALTQELGPYLGANETLQMLNVSNKTGNAFTTLKSVIRDKKLLSGLERMTNISNYFRDPEKVKRLFVNDYKILSQEGADALFNAQINVGKLLNLTGSPDLKGIACDPQKLGSYIRFPKGANVAEISSSLCALNETDTSELANKLIHQLNITTFFRAIQLFEQVQEKFGTFGTLSFIFDDVATMFEIVMESESLIKFLGDFTGIPTVVDLIKKIPYWVNGFNDLSGAVYTIKNIVTSLEPLMASIKVENSTAWIVVKNVVKMGMNFIDIGEGRWNGTTEEFIQPITDLIQNIQKLVNEQEGQVVMGMLEFISKVDWVSVYDQIAYDKTLDERTILGILKAFQELLEKLPCWPTVKKMVVISNHGMKLLALFTEKSIDLKQAVRNLLDSNQVLVKELNKVFQNGPVITKALLQAFLDSNLIADLIKNGKSYDAVCVRVMDKLKQDPAIPRDVLQDMQDTLCAAGVTQAFTTLLDKLQLSELTGVINETITDIELLYKADMGDFFTRSVNLTEVYYQVIRFVDALKVYRTSFSWSDVFRNVSVDTIDINQEGWEMVSDILTTNYITEGLLGVYKAFGIIVVDSPMSREIAPYIYVVSRLAQIVYQTLSDLTTSYSSDSPLVKGANWLINFLPELVKGIKTVWDNKMDVIYALIWAPDPYATFCADKYIKYLELPPNVPEDEISGLVCDTNWTSAVDQMTQPVKNIVERITEIGDLFALNLTRTYNVENDWIDMVDYTERIFDLFNSGDFMKMDFTLGYKAVFDQMNFTKLGDGFDVLFGFFKEININDVEKVGNLTLKILEKLDSTYGSTSGWHTIRKYIVLFDAFLDIEINMTQEFENSKSLLDIVTSYPPEIRQIITLMAKAYPEFVTAFKNILLDPGRLIDKFLSDGFQAPDCKVHFVTDYTLLTSDSAMHKLEKYLCELNYQALGQEFQNTWPIVNKFSEKLTLILNGSDFDTAVNWEQLAIKTNKFLDLLGYLGNAPLFSDGFDFSPFNLTNIDLTWQEFYTAAETLKYFDMEKFQNVAIKVQELALKLLVNETSSDVSLVLYSYMYVTHHVLKLANTELEYFNGSTEVVMSEYLWSSELNKLLAVLSKSPDINAIGVATIQRLILSPGEITIPDNFEDLCTDVVLFSKVFAVEASPLDPAVIQKTVCDLNLDFQLILDQVQNNRPSVHEFVSSMKLLASNFTIDQIRVDPSVITKEYYQMSSLIKDVVFKPPEFKLTPNQNWMNLTLYTQEWEKLSQKLNILGQDLQNSSKLSDWESSVAKMLLTTVEKIPGAEKALGYIDGILTLLERQLNTIEGGTKGLKNYTNANLILELLSSSPEAVQTILYTVMSEPVKTTRWGVAFQSWAIFCSTPASDIMTVPSGLNFNISLFLEKVCRIDIEELGKELTRYEGIDKLERLFTYGPDTSVNVTDVQKKLDSFIRAMTDYIHNPSDVTDNSLEWLFNFTIWEEVGSRINVWSHNVGAVYSSPDKIAGMALEIIQIIFGNMSKDYTEIYEKIVGVSDIILGQVLNILNSTRLSDSFHDLPSLHTIVDLLEDLPELYETALYTSMYHPERITAKGSDFRSFEVFCSNNPQEIFSNAPGSTFDIKSWFTRFCAINITKMVDELGNYSVAKDIDKIISGPYTEPVKISSVIDKVEKIIEKFNKGIDVQEPLFDSKVWQQVMDHVNTWLWPYNAFTEFLRDMPTRWMKAVVAYFENNPISVNVFGYIDAVLDIIINQLDETQNGMQGLQNYTNFNMILNLVHSAPEAIQTILYTVMSEPIKTTLWGQAFKSWSTFCNTPANDILTVPPGLNFNVSLFLANVCKVDIEELGQEMSRYQGIDRLNALFTNGTTGYVNSSVVVEKVDKLFTTLSDIIDNKVEMQTNVALSRLFNTTIWEEIGDRIKVWANSSEKIYLSPDNIVGMTLESLEVFFGNMGQSYKGIFEKAIGVTDIIAGQILEILNSTSLNDTLHDLPNLQTMVGLVENLPELFETALYTSMYYPEKITAKVSDFTSFEVFCSNKPEDIFTLAPNSRFNIKSWFTNLCTINVTKLVEELGDYKAAMDFKSIISGSSTVKISSVIDKVEKIIDRVNQGVDIKGQILDQDIWKHVMDNVNSWIWPYNTFTDFLKDAPMRVMKSVIAYFENTPGSNKVLRYIDAVLDLISNRLDNAHTNLTEAVKEFPTLRTIIELVQQSPEMIETVVYTVLTQPIKTASWVNAFQSFSDFCNTDVSEILTVAPGSSFNVEGFIKKVCSINIDNIATEITSFEGFDRLRRIDSENDTSAINATTLLEKADLIFHSLDYYYDHPLSIITLDLPLFNETVWNNMGQRIEKWAGTSEQVYLNAKTISRMFELMFGHAISMTSELKDAYDKAVSITSVLVDEVSMVINGTSLEEVYTIPSMRQLIKLANKAPEVFETLLYTTMFHSEKVARRALSLVSFEKFCSVNPTEIFTVPPDSSFDITAWVNDLCELNFTVVETELANYRTVKHIENIVSGVGYINTSLSSVVDKIDKLVQQIQQGFNLNDHFLNGTVWTQVISRLERWVGNYTIYDSPLMNFDGIFDLIEQLIDTRPGVEEELKPFMYVGVILDNLLDKMITLENKTHFGAGEIVEGWTAMQKLLNFIQRPDVLDIIISSATSEHFLSLFLNTSSLTDFCAPNTPVTNYLVAPKAGVDLKQFKSAFCDIDFENFLNHFDDFFDTKKLERVINGTEKFNWTKLQDKVRRVTHLINDKWIQNPPEFDLPSHLTNVTYWTSLFEGSIKSLGQRLQTKEQIENIIHQLKPLLELDGFKQMGIVLNSVLDILNENLAALQNTTLTLGNAVTKIPALREFFDALGLDSGTLESLLMAPVTNLTKLAEMFLSTNMEGEFCTTNKWKEIIHLPDSFNTSSLFYAVCDGNVTPLLDNLKHVYNLQTMIDALNDTSSHLQDWDQSVDKIFKMVDYIKILTENPPQISTDSTLEKLKASYTNTTQLWKMLYAFSALHQAFINDSVFTGPFEGVFRVSNVLVNFLDEMVARVKIQNGRLDLATLFKDVPEFVKIVNGILDMNPDPLTGLFAVQLKPTEVDKFIDIGQNSTELSQLSCSQSKFREIFDVRADVDITSLLSALCAIDFGPIAEKLRETFKINTIGDDVINAWNSGSEFDIVNFMTKMEAIIDKITNLTKVNSIFFNDHDLGNVLRINATRLVEELKNQYTNIQDAFTQDYVSLSASILNSLLSNMQNETEIKTLTLSLQFAQVYLHSFNTFLRSVQDTPISLVKLLNNTEVGSIINPILNDPHILYALVNSTLNIKELDVLLKHPFPVEALCGEQLWSAIEVPTNELEPFLKLQKSICSANVSLIMWQTIMLQAKGYQLYKQLDILKEEIAQGHSSLNVSAVGNEMKDFVSLMTTIINQYIDGSRSITDLLDVKGFQDILDSVQRTIAQKLINSAKNWSVDIAELVLPHIMDQTSLLSVAKTVNTVNIFMNVVISKLQGIRNGTISSSTLFTNADGLANLIEAYIRVGKNIAQSWIDGEFDVDKIQKLFSNGTTQLEILCGQTDGIAKNLTSLASASQTIKDLSTVICSAVTESVLKDIQSFVDYNAIINETEKIWRANQQTPDFTEFANNVEEFTNIIKDLASKSLVVSSNLSSSFGFTSTLDALKNIATDPKLIFRMLKLLGIVVEAPLRKEQTVVQVLSGLNTFAIMPVVNILEGLRAKGLTLQSIGSNPETLLGVLSTMVDFDVQYSVMETVIIKSQLNSFISNRDNGLCNSTNYEDVLLSRGLAQVELPVPWKDIYSIMCTLTPDADVLLQKLKDLGLTKIQIALVLEKIMPVGQIENLPQMYDHSFGWIDLMSSLEQLSDLATQGQLNQTKVYSMKNAWEAVKDIVFDKSLKSLLSYLNLVEGEAEPNDSWVKFKQFLRFFSTTLNFIDGNMAKFAQGKVIELKDILPDSDRVASLLENVFGGSAAELLTTSINPTMFYRITMTDSWDEICHGNKSIATYFNFPYGTDIDAVKNNLCDAVTSRSTSFQQLLSLFDPQGIIKELDMLIHGEYDASAHNDTVWDALYTSVMNVIHTAESLQNVQIDFSSVDGWLTPILNRLHILIEYDSFRITGMCNSLVHYLNNTEGYKAARQPLTMVITGLNLLTDVTKLVPELDDLACLLVSKTGIDVIDVMSRVSDLGFWDAIGKAIDDFSDPPKTLDCSAPVLDILHLMESINASLRNDGLDVPKMSQCFQQAGEHIRVMLTSFGDTILFVKDLLSLIQNPALQRVLHDPNVLPIVDFILGTINANERVIISVSDLLQEKINVTDFLVNTLGLSQLVVDSFLNATVNNDWAFFLHEPLNLIVDILCDPAKLSKIISLPPESPLDVTNISSVMCNANVTMAADYISTMSATVGNITNLISTSTVHVMDVLMDLIPAIADVLVKFTDIIQFSTQAFTSFDISDIKNNVDLIDKLMKGNGLSDLANSVHKILDTLSKVLPSNSRTDMVMRDVRRILDGLLGLDIIKGSFLEEFQVKDLIKDSENMKKYLINQFGFTDLIAQEIMDAVFSSRVIVGVVEKDQPTCKDVMKMLIIMNTTTAIVQDVNNAICALNSSQVEQLLKDLTPELDIGVFIAKYVANTGKAFLTSANITSDELNEMIEKLDKGLGNLQKAADLMEQKKSGKLILEAFSNVSASSMISLDQLTPSICGRHVTDAFSFPAAPGFIVSSGDDIKSQLQKEIDGNEFDLPNEFCMQLYEEIRSSSIGSIVWAYVKPIMRGKILYTPDNEMTRAILAKANSTFAGLEELRRVAAIWAEQSSNLNSLIDLANDTEDIKEALQNDFIQGVVEATAGIKSDAILTSLESLQSGKFDLSQIKNLKTAAEIIANYSSCILTNRFQPVASESEMITEAYKLTQNKTFFAGIVFLNADDSSNAQSSVNRKRRQANKDLFPKHIGYKIRMDLDNVMDTTWIKSPIFKMTSESNFIEDLRYLRGFLYIQDMLDQAIIDVHKNEKLTSPGLNLRQMPFPCHHQDSFIFFLGAYLIPVMMTFVFLASLGVATHNLVYDREDGQEENLHVIGMVKGLNVIAWLISTLLLMGIVCIIIAVMLKYTQIFIYSELSIMFLYLLDFCFSSVMLLYMVSSFFTRTTMAILFVLIIYIMTYLPYVIIIGLEVSTEVRVMEFWHKILASLCSTTAFCFGSLRLARLEENGIGIQWSNIDERVSNELSMSWVCFMMLIDSAIYFLVGWYVRNVKPGQYGIPEPLYFPFMPSYWSSCFRSDKKGLAMADRQPNTQGSSFETPPEGYKVGIAIENLTKVYSNKKKAIDRLSISFYENQITTLLGHNGAAKTTTMKIICGVLKPTSGHVFINDQKIGQSHINNLGVCPQQNSLFYYMTVKEHMRFYAGVKGARDTTNTAKEIKKLLNDVELWHARKTPVGDLSYGMKRRLCVALAFVGGSKTIILDEPTSGVDPHARKNIWNLITRNRPGRTILLSTHHLDEADFLSDRIAVMHQGKLLCCGSPSFLKWSFGGGFNLTVVKKDQINMQKSEQGEQAESQEVADLRSKSVNNAVLAFIQNYCPDAKLIEQVGSDLTFNIPKDPQKMTVPFYQFFNQLDLHQEELNFASYGLSDTTLEEVFLKLTGDADDAADSDIIDPVVTSRHRTAPLEFDDLEGAQTGKGYSTHGVDTSQRRKGSHLLFAQIGALITKRFNHYRRNWRILISALILPMIFFLCAIGFSSILPNESEPAELVLDSSIYGPKMYSFYQDSVNNMMSNKFVDRLTNSDVGYGTACMKDWGQKYFKESTCVATTPWYNYSTPMFMVGCRNARQIFTELPVPYSVIEKNVQPNDFIQDLNSWNVLSYLLRTFDEYKEKRYGGWSFERSNDGDSQNVNPYVWFNSKGYHAMPSFYNSLTNTILRAQLPPEENPNEYGITAVNHPIKLGRAPLTIKNLQGDAADAGLSLAIVVAFSFIPCGIILYIINERVMKERQLQNISGIGVFTYWFVAYIWDLCMYAITLGIAVVILAIFKTDSFYLRDNLAGFAAIAILYGWAIIPCLYCLSHLFNTGSTAYLVSFCLNLFLALCTVISLLVLQLFRDSTGVLEAYKVCKYLYLIFPQYSLGQGLMDMATNTVIYKLFRRFDDDRYVSPFSVDVLGWKLLALAIEGVFFFILTIILDVISRPALSLPPRHQSPDIYVEDDEDVIREKERIIRGNTNDMLVVDDLSKVYRRKLRKFLPVNHISFGVREGECFGLLGVNGAGKTTTFRMLTGDLKPAGGNITLRGQSCVTSQLFYFRMSLNERSFGQNVGYCPQEGGLDEYLTGEEMLYFHSRLRGFNSDQTKKLVTDLLAKLGLKQYAKRSVHTYSGGTKRKLALAVALLGDPSILYLDEPTTGMDAGTRRLAWRCIAQANRNGQSVVLTSHSMDECDALCSIIAIMVNGKIKCIGSPQHLKHKYGDGYSVIMYAGESKLKYITPKFMDQFPGTVIKAIHHSSVELRIPKASCSVADILAILHQAQDEKMIDYYSLTQTTLDSVFVSFAQDQTDYTDKSSTSAESSTETYAKSATPSGSMSSTSLHDLSDDSMKKKPEESLVFHNPTFMPDDNMAQMVAPAAAYHHGKYLQNIQLITEKRADGPEIYITKL</sequence>
<dbReference type="Proteomes" id="UP001497497">
    <property type="component" value="Unassembled WGS sequence"/>
</dbReference>
<dbReference type="PROSITE" id="PS00211">
    <property type="entry name" value="ABC_TRANSPORTER_1"/>
    <property type="match status" value="1"/>
</dbReference>
<reference evidence="11 12" key="1">
    <citation type="submission" date="2024-04" db="EMBL/GenBank/DDBJ databases">
        <authorList>
            <consortium name="Genoscope - CEA"/>
            <person name="William W."/>
        </authorList>
    </citation>
    <scope>NUCLEOTIDE SEQUENCE [LARGE SCALE GENOMIC DNA]</scope>
</reference>
<feature type="transmembrane region" description="Helical" evidence="9">
    <location>
        <begin position="5990"/>
        <end position="6012"/>
    </location>
</feature>
<feature type="transmembrane region" description="Helical" evidence="9">
    <location>
        <begin position="5149"/>
        <end position="5173"/>
    </location>
</feature>
<evidence type="ECO:0000313" key="11">
    <source>
        <dbReference type="EMBL" id="CAL1527412.1"/>
    </source>
</evidence>
<evidence type="ECO:0000256" key="3">
    <source>
        <dbReference type="ARBA" id="ARBA00022741"/>
    </source>
</evidence>
<dbReference type="PANTHER" id="PTHR19229:SF250">
    <property type="entry name" value="ABC TRANSPORTER DOMAIN-CONTAINING PROTEIN-RELATED"/>
    <property type="match status" value="1"/>
</dbReference>
<keyword evidence="4" id="KW-0067">ATP-binding</keyword>
<feature type="transmembrane region" description="Helical" evidence="9">
    <location>
        <begin position="5185"/>
        <end position="5206"/>
    </location>
</feature>
<feature type="transmembrane region" description="Helical" evidence="9">
    <location>
        <begin position="6146"/>
        <end position="6168"/>
    </location>
</feature>
<dbReference type="Gene3D" id="3.40.50.300">
    <property type="entry name" value="P-loop containing nucleotide triphosphate hydrolases"/>
    <property type="match status" value="2"/>
</dbReference>
<keyword evidence="7" id="KW-0175">Coiled coil</keyword>
<feature type="transmembrane region" description="Helical" evidence="9">
    <location>
        <begin position="6071"/>
        <end position="6091"/>
    </location>
</feature>
<evidence type="ECO:0000259" key="10">
    <source>
        <dbReference type="PROSITE" id="PS50893"/>
    </source>
</evidence>
<dbReference type="FunFam" id="3.40.50.300:FF:002470">
    <property type="entry name" value="ABC transporter, putative"/>
    <property type="match status" value="1"/>
</dbReference>
<feature type="domain" description="ABC transporter" evidence="10">
    <location>
        <begin position="5343"/>
        <end position="5571"/>
    </location>
</feature>
<dbReference type="GO" id="GO:0140359">
    <property type="term" value="F:ABC-type transporter activity"/>
    <property type="evidence" value="ECO:0007669"/>
    <property type="project" value="InterPro"/>
</dbReference>
<keyword evidence="2 9" id="KW-0812">Transmembrane</keyword>
<dbReference type="InterPro" id="IPR003439">
    <property type="entry name" value="ABC_transporter-like_ATP-bd"/>
</dbReference>
<dbReference type="GO" id="GO:0005319">
    <property type="term" value="F:lipid transporter activity"/>
    <property type="evidence" value="ECO:0007669"/>
    <property type="project" value="TreeGrafter"/>
</dbReference>
<evidence type="ECO:0000256" key="2">
    <source>
        <dbReference type="ARBA" id="ARBA00022692"/>
    </source>
</evidence>
<evidence type="ECO:0000256" key="7">
    <source>
        <dbReference type="SAM" id="Coils"/>
    </source>
</evidence>
<proteinExistence type="predicted"/>
<dbReference type="FunFam" id="3.40.50.300:FF:001253">
    <property type="entry name" value="ATP-binding cassette protein subfamily A, member 10"/>
    <property type="match status" value="1"/>
</dbReference>
<feature type="transmembrane region" description="Helical" evidence="9">
    <location>
        <begin position="6103"/>
        <end position="6126"/>
    </location>
</feature>
<feature type="coiled-coil region" evidence="7">
    <location>
        <begin position="4689"/>
        <end position="4716"/>
    </location>
</feature>
<comment type="caution">
    <text evidence="11">The sequence shown here is derived from an EMBL/GenBank/DDBJ whole genome shotgun (WGS) entry which is preliminary data.</text>
</comment>
<feature type="transmembrane region" description="Helical" evidence="9">
    <location>
        <begin position="5070"/>
        <end position="5100"/>
    </location>
</feature>
<dbReference type="SMART" id="SM00382">
    <property type="entry name" value="AAA"/>
    <property type="match status" value="2"/>
</dbReference>
<feature type="transmembrane region" description="Helical" evidence="9">
    <location>
        <begin position="6189"/>
        <end position="6209"/>
    </location>
</feature>
<dbReference type="InterPro" id="IPR027417">
    <property type="entry name" value="P-loop_NTPase"/>
</dbReference>
<evidence type="ECO:0000256" key="1">
    <source>
        <dbReference type="ARBA" id="ARBA00004141"/>
    </source>
</evidence>
<accession>A0AAV2H172</accession>
<dbReference type="GO" id="GO:0016887">
    <property type="term" value="F:ATP hydrolysis activity"/>
    <property type="evidence" value="ECO:0007669"/>
    <property type="project" value="InterPro"/>
</dbReference>
<dbReference type="EMBL" id="CAXITT010000017">
    <property type="protein sequence ID" value="CAL1527412.1"/>
    <property type="molecule type" value="Genomic_DNA"/>
</dbReference>
<dbReference type="Pfam" id="PF00005">
    <property type="entry name" value="ABC_tran"/>
    <property type="match status" value="2"/>
</dbReference>
<keyword evidence="3" id="KW-0547">Nucleotide-binding</keyword>
<dbReference type="GO" id="GO:0016020">
    <property type="term" value="C:membrane"/>
    <property type="evidence" value="ECO:0007669"/>
    <property type="project" value="UniProtKB-SubCell"/>
</dbReference>
<keyword evidence="5 9" id="KW-1133">Transmembrane helix</keyword>
<feature type="region of interest" description="Disordered" evidence="8">
    <location>
        <begin position="6575"/>
        <end position="6614"/>
    </location>
</feature>